<dbReference type="KEGG" id="ndv:NDEV_0187"/>
<accession>A0A128A0T1</accession>
<organism evidence="2 3">
    <name type="scientific">Nitrosotalea devaniterrae</name>
    <dbReference type="NCBI Taxonomy" id="1078905"/>
    <lineage>
        <taxon>Archaea</taxon>
        <taxon>Nitrososphaerota</taxon>
        <taxon>Nitrososphaeria</taxon>
        <taxon>Nitrosotaleales</taxon>
        <taxon>Nitrosotaleaceae</taxon>
        <taxon>Nitrosotalea</taxon>
    </lineage>
</organism>
<dbReference type="Pfam" id="PF13240">
    <property type="entry name" value="Zn_Ribbon_1"/>
    <property type="match status" value="1"/>
</dbReference>
<proteinExistence type="predicted"/>
<dbReference type="InterPro" id="IPR026870">
    <property type="entry name" value="Zinc_ribbon_dom"/>
</dbReference>
<evidence type="ECO:0000313" key="3">
    <source>
        <dbReference type="Proteomes" id="UP000196239"/>
    </source>
</evidence>
<keyword evidence="3" id="KW-1185">Reference proteome</keyword>
<feature type="domain" description="Zinc-ribbon" evidence="1">
    <location>
        <begin position="98"/>
        <end position="118"/>
    </location>
</feature>
<name>A0A128A0T1_9ARCH</name>
<dbReference type="AlphaFoldDB" id="A0A128A0T1"/>
<dbReference type="Proteomes" id="UP000196239">
    <property type="component" value="Chromosome 1"/>
</dbReference>
<sequence>MKVFNGKTAADDYMSSHTLTFSTPELTLTRFAFWLGDMVPDPKNPGQQMPRIMNFVEERDFAPTPLVDDDTFVPTGAMKTIGGLYGSVGTPTDASTKFCPECGSKLSTIAKFCTECGANQD</sequence>
<evidence type="ECO:0000313" key="2">
    <source>
        <dbReference type="EMBL" id="CUR50952.1"/>
    </source>
</evidence>
<evidence type="ECO:0000259" key="1">
    <source>
        <dbReference type="Pfam" id="PF13240"/>
    </source>
</evidence>
<protein>
    <recommendedName>
        <fullName evidence="1">Zinc-ribbon domain-containing protein</fullName>
    </recommendedName>
</protein>
<gene>
    <name evidence="2" type="ORF">NDEV_0187</name>
</gene>
<dbReference type="EMBL" id="LN890280">
    <property type="protein sequence ID" value="CUR50952.1"/>
    <property type="molecule type" value="Genomic_DNA"/>
</dbReference>
<reference evidence="3" key="1">
    <citation type="submission" date="2015-10" db="EMBL/GenBank/DDBJ databases">
        <authorList>
            <person name="Lehtovirta-Morley L.E."/>
            <person name="Vieille C."/>
        </authorList>
    </citation>
    <scope>NUCLEOTIDE SEQUENCE [LARGE SCALE GENOMIC DNA]</scope>
</reference>